<gene>
    <name evidence="1" type="ORF">BDR25DRAFT_305876</name>
</gene>
<accession>A0ACB6QJM7</accession>
<dbReference type="EMBL" id="MU003522">
    <property type="protein sequence ID" value="KAF2467096.1"/>
    <property type="molecule type" value="Genomic_DNA"/>
</dbReference>
<sequence length="238" mass="25446">MAASRASSRALKHLAASSRQQTRSLSMTGPATFSSLLTSERPAVHLPRDIAGLQAECQKRNLPTTGSKAELTDRLTANDLTNVRTFSTAVQDSRRPIVETADAGSPVRHFNTSRALKAVNDSSTIDFAFFPDYDPDTKDAPIIRVPILPNVSTKSYAAEEVDEPVMLPTIHTVAADGTHIHAPAAMSEVSDNNSVDFQGMAAKVASKFGKPVEQQASMAKELWGGLMDDLLGPKGSKA</sequence>
<evidence type="ECO:0000313" key="2">
    <source>
        <dbReference type="Proteomes" id="UP000799755"/>
    </source>
</evidence>
<organism evidence="1 2">
    <name type="scientific">Lindgomyces ingoldianus</name>
    <dbReference type="NCBI Taxonomy" id="673940"/>
    <lineage>
        <taxon>Eukaryota</taxon>
        <taxon>Fungi</taxon>
        <taxon>Dikarya</taxon>
        <taxon>Ascomycota</taxon>
        <taxon>Pezizomycotina</taxon>
        <taxon>Dothideomycetes</taxon>
        <taxon>Pleosporomycetidae</taxon>
        <taxon>Pleosporales</taxon>
        <taxon>Lindgomycetaceae</taxon>
        <taxon>Lindgomyces</taxon>
    </lineage>
</organism>
<protein>
    <submittedName>
        <fullName evidence="1">Uncharacterized protein</fullName>
    </submittedName>
</protein>
<name>A0ACB6QJM7_9PLEO</name>
<keyword evidence="2" id="KW-1185">Reference proteome</keyword>
<proteinExistence type="predicted"/>
<reference evidence="1" key="1">
    <citation type="journal article" date="2020" name="Stud. Mycol.">
        <title>101 Dothideomycetes genomes: a test case for predicting lifestyles and emergence of pathogens.</title>
        <authorList>
            <person name="Haridas S."/>
            <person name="Albert R."/>
            <person name="Binder M."/>
            <person name="Bloem J."/>
            <person name="Labutti K."/>
            <person name="Salamov A."/>
            <person name="Andreopoulos B."/>
            <person name="Baker S."/>
            <person name="Barry K."/>
            <person name="Bills G."/>
            <person name="Bluhm B."/>
            <person name="Cannon C."/>
            <person name="Castanera R."/>
            <person name="Culley D."/>
            <person name="Daum C."/>
            <person name="Ezra D."/>
            <person name="Gonzalez J."/>
            <person name="Henrissat B."/>
            <person name="Kuo A."/>
            <person name="Liang C."/>
            <person name="Lipzen A."/>
            <person name="Lutzoni F."/>
            <person name="Magnuson J."/>
            <person name="Mondo S."/>
            <person name="Nolan M."/>
            <person name="Ohm R."/>
            <person name="Pangilinan J."/>
            <person name="Park H.-J."/>
            <person name="Ramirez L."/>
            <person name="Alfaro M."/>
            <person name="Sun H."/>
            <person name="Tritt A."/>
            <person name="Yoshinaga Y."/>
            <person name="Zwiers L.-H."/>
            <person name="Turgeon B."/>
            <person name="Goodwin S."/>
            <person name="Spatafora J."/>
            <person name="Crous P."/>
            <person name="Grigoriev I."/>
        </authorList>
    </citation>
    <scope>NUCLEOTIDE SEQUENCE</scope>
    <source>
        <strain evidence="1">ATCC 200398</strain>
    </source>
</reference>
<comment type="caution">
    <text evidence="1">The sequence shown here is derived from an EMBL/GenBank/DDBJ whole genome shotgun (WGS) entry which is preliminary data.</text>
</comment>
<dbReference type="Proteomes" id="UP000799755">
    <property type="component" value="Unassembled WGS sequence"/>
</dbReference>
<evidence type="ECO:0000313" key="1">
    <source>
        <dbReference type="EMBL" id="KAF2467096.1"/>
    </source>
</evidence>